<dbReference type="EMBL" id="BMJH01000001">
    <property type="protein sequence ID" value="GGC55201.1"/>
    <property type="molecule type" value="Genomic_DNA"/>
</dbReference>
<proteinExistence type="predicted"/>
<dbReference type="Proteomes" id="UP000641514">
    <property type="component" value="Unassembled WGS sequence"/>
</dbReference>
<keyword evidence="1" id="KW-1133">Transmembrane helix</keyword>
<sequence>MGAPGPVQYLDKLVTELSVRKVPQSTIRVIVAEVEQKSSSTGQHPEELFGAAPRYANNWGKDPRLPSWAKALVVVAFVAFGLGVLWLSESRELMGAVTWITLCAPVILWVAWVVANRSAADES</sequence>
<protein>
    <submittedName>
        <fullName evidence="2">Uncharacterized protein</fullName>
    </submittedName>
</protein>
<gene>
    <name evidence="2" type="ORF">GCM10011410_04500</name>
</gene>
<reference evidence="2" key="1">
    <citation type="journal article" date="2014" name="Int. J. Syst. Evol. Microbiol.">
        <title>Complete genome sequence of Corynebacterium casei LMG S-19264T (=DSM 44701T), isolated from a smear-ripened cheese.</title>
        <authorList>
            <consortium name="US DOE Joint Genome Institute (JGI-PGF)"/>
            <person name="Walter F."/>
            <person name="Albersmeier A."/>
            <person name="Kalinowski J."/>
            <person name="Ruckert C."/>
        </authorList>
    </citation>
    <scope>NUCLEOTIDE SEQUENCE</scope>
    <source>
        <strain evidence="2">CGMCC 1.15478</strain>
    </source>
</reference>
<accession>A0A916X9R8</accession>
<keyword evidence="1" id="KW-0812">Transmembrane</keyword>
<dbReference type="RefSeq" id="WP_188670241.1">
    <property type="nucleotide sequence ID" value="NZ_BMJH01000001.1"/>
</dbReference>
<reference evidence="2" key="2">
    <citation type="submission" date="2020-09" db="EMBL/GenBank/DDBJ databases">
        <authorList>
            <person name="Sun Q."/>
            <person name="Zhou Y."/>
        </authorList>
    </citation>
    <scope>NUCLEOTIDE SEQUENCE</scope>
    <source>
        <strain evidence="2">CGMCC 1.15478</strain>
    </source>
</reference>
<dbReference type="AlphaFoldDB" id="A0A916X9R8"/>
<keyword evidence="3" id="KW-1185">Reference proteome</keyword>
<feature type="transmembrane region" description="Helical" evidence="1">
    <location>
        <begin position="93"/>
        <end position="115"/>
    </location>
</feature>
<name>A0A916X9R8_9ACTN</name>
<evidence type="ECO:0000313" key="3">
    <source>
        <dbReference type="Proteomes" id="UP000641514"/>
    </source>
</evidence>
<evidence type="ECO:0000256" key="1">
    <source>
        <dbReference type="SAM" id="Phobius"/>
    </source>
</evidence>
<organism evidence="2 3">
    <name type="scientific">Hoyosella rhizosphaerae</name>
    <dbReference type="NCBI Taxonomy" id="1755582"/>
    <lineage>
        <taxon>Bacteria</taxon>
        <taxon>Bacillati</taxon>
        <taxon>Actinomycetota</taxon>
        <taxon>Actinomycetes</taxon>
        <taxon>Mycobacteriales</taxon>
        <taxon>Hoyosellaceae</taxon>
        <taxon>Hoyosella</taxon>
    </lineage>
</organism>
<keyword evidence="1" id="KW-0472">Membrane</keyword>
<evidence type="ECO:0000313" key="2">
    <source>
        <dbReference type="EMBL" id="GGC55201.1"/>
    </source>
</evidence>
<comment type="caution">
    <text evidence="2">The sequence shown here is derived from an EMBL/GenBank/DDBJ whole genome shotgun (WGS) entry which is preliminary data.</text>
</comment>
<feature type="transmembrane region" description="Helical" evidence="1">
    <location>
        <begin position="68"/>
        <end position="87"/>
    </location>
</feature>